<sequence length="157" mass="17419">MEFNLSQDYIRKQIRGPFVNMMVISIPTVAFVVGNFVFESVMHGVAGLIVLVVILLILSIEAIKKSKYWKRFGPSISVSVHDDYIIDKGLDGESKIAVQAIDSVQVKMKKGDVRSINLKSVTGMNGELKGYENMKLLSEKISSVVGEDKVSVSRSFF</sequence>
<dbReference type="RefSeq" id="WP_109823956.1">
    <property type="nucleotide sequence ID" value="NZ_QGKL01000035.1"/>
</dbReference>
<evidence type="ECO:0000313" key="2">
    <source>
        <dbReference type="EMBL" id="PWQ95344.1"/>
    </source>
</evidence>
<accession>A0A317C9R2</accession>
<dbReference type="AlphaFoldDB" id="A0A317C9R2"/>
<protein>
    <recommendedName>
        <fullName evidence="4">DUF304 domain-containing protein</fullName>
    </recommendedName>
</protein>
<feature type="transmembrane region" description="Helical" evidence="1">
    <location>
        <begin position="44"/>
        <end position="63"/>
    </location>
</feature>
<gene>
    <name evidence="2" type="ORF">DKT75_13475</name>
</gene>
<feature type="transmembrane region" description="Helical" evidence="1">
    <location>
        <begin position="18"/>
        <end position="38"/>
    </location>
</feature>
<reference evidence="2 3" key="1">
    <citation type="submission" date="2018-05" db="EMBL/GenBank/DDBJ databases">
        <title>Leucothrix arctica sp. nov., isolated from Arctic seawater.</title>
        <authorList>
            <person name="Choi A."/>
            <person name="Baek K."/>
        </authorList>
    </citation>
    <scope>NUCLEOTIDE SEQUENCE [LARGE SCALE GENOMIC DNA]</scope>
    <source>
        <strain evidence="2 3">IMCC9719</strain>
    </source>
</reference>
<evidence type="ECO:0000313" key="3">
    <source>
        <dbReference type="Proteomes" id="UP000245506"/>
    </source>
</evidence>
<keyword evidence="1" id="KW-0812">Transmembrane</keyword>
<keyword evidence="1" id="KW-0472">Membrane</keyword>
<proteinExistence type="predicted"/>
<evidence type="ECO:0000256" key="1">
    <source>
        <dbReference type="SAM" id="Phobius"/>
    </source>
</evidence>
<keyword evidence="3" id="KW-1185">Reference proteome</keyword>
<evidence type="ECO:0008006" key="4">
    <source>
        <dbReference type="Google" id="ProtNLM"/>
    </source>
</evidence>
<name>A0A317C9R2_9GAMM</name>
<dbReference type="Proteomes" id="UP000245506">
    <property type="component" value="Unassembled WGS sequence"/>
</dbReference>
<dbReference type="EMBL" id="QGKL01000035">
    <property type="protein sequence ID" value="PWQ95344.1"/>
    <property type="molecule type" value="Genomic_DNA"/>
</dbReference>
<comment type="caution">
    <text evidence="2">The sequence shown here is derived from an EMBL/GenBank/DDBJ whole genome shotgun (WGS) entry which is preliminary data.</text>
</comment>
<organism evidence="2 3">
    <name type="scientific">Leucothrix arctica</name>
    <dbReference type="NCBI Taxonomy" id="1481894"/>
    <lineage>
        <taxon>Bacteria</taxon>
        <taxon>Pseudomonadati</taxon>
        <taxon>Pseudomonadota</taxon>
        <taxon>Gammaproteobacteria</taxon>
        <taxon>Thiotrichales</taxon>
        <taxon>Thiotrichaceae</taxon>
        <taxon>Leucothrix</taxon>
    </lineage>
</organism>
<keyword evidence="1" id="KW-1133">Transmembrane helix</keyword>